<name>A0A0A1TW83_ENTIV</name>
<keyword evidence="9 10" id="KW-0472">Membrane</keyword>
<proteinExistence type="inferred from homology"/>
<feature type="transmembrane region" description="Helical" evidence="10">
    <location>
        <begin position="6"/>
        <end position="29"/>
    </location>
</feature>
<dbReference type="Pfam" id="PF01762">
    <property type="entry name" value="Galactosyl_T"/>
    <property type="match status" value="1"/>
</dbReference>
<dbReference type="EC" id="2.4.1.-" evidence="10"/>
<reference evidence="11 12" key="1">
    <citation type="submission" date="2012-10" db="EMBL/GenBank/DDBJ databases">
        <authorList>
            <person name="Zafar N."/>
            <person name="Inman J."/>
            <person name="Hall N."/>
            <person name="Lorenzi H."/>
            <person name="Caler E."/>
        </authorList>
    </citation>
    <scope>NUCLEOTIDE SEQUENCE [LARGE SCALE GENOMIC DNA]</scope>
    <source>
        <strain evidence="11 12">IP1</strain>
    </source>
</reference>
<keyword evidence="8 10" id="KW-0333">Golgi apparatus</keyword>
<evidence type="ECO:0000313" key="12">
    <source>
        <dbReference type="Proteomes" id="UP000014680"/>
    </source>
</evidence>
<keyword evidence="6 10" id="KW-0735">Signal-anchor</keyword>
<dbReference type="VEuPathDB" id="AmoebaDB:EIN_075970"/>
<accession>A0A0A1TW83</accession>
<keyword evidence="5 10" id="KW-0812">Transmembrane</keyword>
<dbReference type="KEGG" id="eiv:EIN_075970"/>
<dbReference type="RefSeq" id="XP_004184134.1">
    <property type="nucleotide sequence ID" value="XM_004184086.1"/>
</dbReference>
<gene>
    <name evidence="11" type="ORF">EIN_075970</name>
</gene>
<evidence type="ECO:0000256" key="2">
    <source>
        <dbReference type="ARBA" id="ARBA00008661"/>
    </source>
</evidence>
<evidence type="ECO:0000256" key="9">
    <source>
        <dbReference type="ARBA" id="ARBA00023136"/>
    </source>
</evidence>
<dbReference type="AlphaFoldDB" id="A0A0A1TW83"/>
<dbReference type="EMBL" id="KB207107">
    <property type="protein sequence ID" value="ELP84788.1"/>
    <property type="molecule type" value="Genomic_DNA"/>
</dbReference>
<evidence type="ECO:0000256" key="4">
    <source>
        <dbReference type="ARBA" id="ARBA00022679"/>
    </source>
</evidence>
<keyword evidence="12" id="KW-1185">Reference proteome</keyword>
<keyword evidence="3 10" id="KW-0328">Glycosyltransferase</keyword>
<dbReference type="GO" id="GO:0000139">
    <property type="term" value="C:Golgi membrane"/>
    <property type="evidence" value="ECO:0007669"/>
    <property type="project" value="UniProtKB-SubCell"/>
</dbReference>
<dbReference type="PANTHER" id="PTHR11214:SF3">
    <property type="entry name" value="BETA-1,3-GALACTOSYLTRANSFERASE 6"/>
    <property type="match status" value="1"/>
</dbReference>
<evidence type="ECO:0000256" key="6">
    <source>
        <dbReference type="ARBA" id="ARBA00022968"/>
    </source>
</evidence>
<dbReference type="OrthoDB" id="1158011at2759"/>
<sequence length="378" mass="44724">MFVKPLHVVFLLLVVVVLLFLVFFIRSVFLPMPTLFKQLTSPFDDHQDVFYIENRDNHLQKELKYVQTIYGNNFSVDINYPKTYRIFEYTHSDFDFNQPLHKSKTEYPQKMLLTMIHTSSTRITDMENTRNTWCQSRYQKEFGFKCVFLIVRKSVEQNGKKDFLERMNATTKDIYFINMPLLEEKNETRHQQDIASFVTIFDTFKDYKFYAKVNDNVMINVEMLMDVLISLPEEETVVGEFNNNKPNGDITSKCYDLLAQRYARYFIYPSGYLAIYSRSLSKFFAEWKNYYCMPPTSSADPALGFLMYKYAKNHNKKIHLISPELWKNEGNETTCNAIVFNKYTKNITQVDKFTQCVKDGHFVNKNASRFYTCNSSTN</sequence>
<evidence type="ECO:0000313" key="11">
    <source>
        <dbReference type="EMBL" id="ELP84788.1"/>
    </source>
</evidence>
<dbReference type="InterPro" id="IPR002659">
    <property type="entry name" value="Glyco_trans_31"/>
</dbReference>
<keyword evidence="4" id="KW-0808">Transferase</keyword>
<evidence type="ECO:0000256" key="10">
    <source>
        <dbReference type="RuleBase" id="RU363063"/>
    </source>
</evidence>
<evidence type="ECO:0000256" key="8">
    <source>
        <dbReference type="ARBA" id="ARBA00023034"/>
    </source>
</evidence>
<dbReference type="GeneID" id="14883770"/>
<evidence type="ECO:0000256" key="7">
    <source>
        <dbReference type="ARBA" id="ARBA00022989"/>
    </source>
</evidence>
<organism evidence="11 12">
    <name type="scientific">Entamoeba invadens IP1</name>
    <dbReference type="NCBI Taxonomy" id="370355"/>
    <lineage>
        <taxon>Eukaryota</taxon>
        <taxon>Amoebozoa</taxon>
        <taxon>Evosea</taxon>
        <taxon>Archamoebae</taxon>
        <taxon>Mastigamoebida</taxon>
        <taxon>Entamoebidae</taxon>
        <taxon>Entamoeba</taxon>
    </lineage>
</organism>
<dbReference type="PANTHER" id="PTHR11214">
    <property type="entry name" value="BETA-1,3-N-ACETYLGLUCOSAMINYLTRANSFERASE"/>
    <property type="match status" value="1"/>
</dbReference>
<dbReference type="GO" id="GO:0016758">
    <property type="term" value="F:hexosyltransferase activity"/>
    <property type="evidence" value="ECO:0007669"/>
    <property type="project" value="InterPro"/>
</dbReference>
<protein>
    <recommendedName>
        <fullName evidence="10">Hexosyltransferase</fullName>
        <ecNumber evidence="10">2.4.1.-</ecNumber>
    </recommendedName>
</protein>
<evidence type="ECO:0000256" key="5">
    <source>
        <dbReference type="ARBA" id="ARBA00022692"/>
    </source>
</evidence>
<comment type="similarity">
    <text evidence="2 10">Belongs to the glycosyltransferase 31 family.</text>
</comment>
<evidence type="ECO:0000256" key="1">
    <source>
        <dbReference type="ARBA" id="ARBA00004323"/>
    </source>
</evidence>
<evidence type="ECO:0000256" key="3">
    <source>
        <dbReference type="ARBA" id="ARBA00022676"/>
    </source>
</evidence>
<dbReference type="Proteomes" id="UP000014680">
    <property type="component" value="Unassembled WGS sequence"/>
</dbReference>
<keyword evidence="7 10" id="KW-1133">Transmembrane helix</keyword>
<dbReference type="GO" id="GO:0006493">
    <property type="term" value="P:protein O-linked glycosylation"/>
    <property type="evidence" value="ECO:0007669"/>
    <property type="project" value="TreeGrafter"/>
</dbReference>
<comment type="subcellular location">
    <subcellularLocation>
        <location evidence="1 10">Golgi apparatus membrane</location>
        <topology evidence="1 10">Single-pass type II membrane protein</topology>
    </subcellularLocation>
</comment>